<protein>
    <submittedName>
        <fullName evidence="1">Uncharacterized protein</fullName>
    </submittedName>
</protein>
<dbReference type="EMBL" id="JBFXLU010000321">
    <property type="protein sequence ID" value="KAL2829859.1"/>
    <property type="molecule type" value="Genomic_DNA"/>
</dbReference>
<proteinExistence type="predicted"/>
<reference evidence="1 2" key="1">
    <citation type="submission" date="2024-07" db="EMBL/GenBank/DDBJ databases">
        <title>Section-level genome sequencing and comparative genomics of Aspergillus sections Usti and Cavernicolus.</title>
        <authorList>
            <consortium name="Lawrence Berkeley National Laboratory"/>
            <person name="Nybo J.L."/>
            <person name="Vesth T.C."/>
            <person name="Theobald S."/>
            <person name="Frisvad J.C."/>
            <person name="Larsen T.O."/>
            <person name="Kjaerboelling I."/>
            <person name="Rothschild-Mancinelli K."/>
            <person name="Lyhne E.K."/>
            <person name="Kogle M.E."/>
            <person name="Barry K."/>
            <person name="Clum A."/>
            <person name="Na H."/>
            <person name="Ledsgaard L."/>
            <person name="Lin J."/>
            <person name="Lipzen A."/>
            <person name="Kuo A."/>
            <person name="Riley R."/>
            <person name="Mondo S."/>
            <person name="Labutti K."/>
            <person name="Haridas S."/>
            <person name="Pangalinan J."/>
            <person name="Salamov A.A."/>
            <person name="Simmons B.A."/>
            <person name="Magnuson J.K."/>
            <person name="Chen J."/>
            <person name="Drula E."/>
            <person name="Henrissat B."/>
            <person name="Wiebenga A."/>
            <person name="Lubbers R.J."/>
            <person name="Gomes A.C."/>
            <person name="Makela M.R."/>
            <person name="Stajich J."/>
            <person name="Grigoriev I.V."/>
            <person name="Mortensen U.H."/>
            <person name="De Vries R.P."/>
            <person name="Baker S.E."/>
            <person name="Andersen M.R."/>
        </authorList>
    </citation>
    <scope>NUCLEOTIDE SEQUENCE [LARGE SCALE GENOMIC DNA]</scope>
    <source>
        <strain evidence="1 2">CBS 123904</strain>
    </source>
</reference>
<evidence type="ECO:0000313" key="2">
    <source>
        <dbReference type="Proteomes" id="UP001610446"/>
    </source>
</evidence>
<comment type="caution">
    <text evidence="1">The sequence shown here is derived from an EMBL/GenBank/DDBJ whole genome shotgun (WGS) entry which is preliminary data.</text>
</comment>
<organism evidence="1 2">
    <name type="scientific">Aspergillus pseudoustus</name>
    <dbReference type="NCBI Taxonomy" id="1810923"/>
    <lineage>
        <taxon>Eukaryota</taxon>
        <taxon>Fungi</taxon>
        <taxon>Dikarya</taxon>
        <taxon>Ascomycota</taxon>
        <taxon>Pezizomycotina</taxon>
        <taxon>Eurotiomycetes</taxon>
        <taxon>Eurotiomycetidae</taxon>
        <taxon>Eurotiales</taxon>
        <taxon>Aspergillaceae</taxon>
        <taxon>Aspergillus</taxon>
        <taxon>Aspergillus subgen. Nidulantes</taxon>
    </lineage>
</organism>
<evidence type="ECO:0000313" key="1">
    <source>
        <dbReference type="EMBL" id="KAL2829859.1"/>
    </source>
</evidence>
<gene>
    <name evidence="1" type="ORF">BJY01DRAFT_254855</name>
</gene>
<keyword evidence="2" id="KW-1185">Reference proteome</keyword>
<name>A0ABR4IRH9_9EURO</name>
<dbReference type="Proteomes" id="UP001610446">
    <property type="component" value="Unassembled WGS sequence"/>
</dbReference>
<accession>A0ABR4IRH9</accession>
<sequence>MSAALYPAETNGDSATSFIPLTTAWPSSSGCASYFRLNGLNLVAYDPDYGIEIDTDVRCAPPAVTTVWNQEFLGGGYSDHTVVSLGPMTCPEHWSTVVTSVKDYSSTLAMCCPSGYYLTGGLHGSVAGGCLSDVSSGMTLTYASRAPFDSTAWKTATTTLSGRSTVRAVFMLGWNVKFHTASATSTRSRSTTTTRRPLFNTLTIVTATDTLSLPPRPTPVAPATNTPDDYYYCKYRSWRGKRP</sequence>